<reference evidence="2" key="1">
    <citation type="submission" date="2022-07" db="EMBL/GenBank/DDBJ databases">
        <title>Genome Sequence of Physisporinus lineatus.</title>
        <authorList>
            <person name="Buettner E."/>
        </authorList>
    </citation>
    <scope>NUCLEOTIDE SEQUENCE</scope>
    <source>
        <strain evidence="2">VT162</strain>
    </source>
</reference>
<organism evidence="2 3">
    <name type="scientific">Meripilus lineatus</name>
    <dbReference type="NCBI Taxonomy" id="2056292"/>
    <lineage>
        <taxon>Eukaryota</taxon>
        <taxon>Fungi</taxon>
        <taxon>Dikarya</taxon>
        <taxon>Basidiomycota</taxon>
        <taxon>Agaricomycotina</taxon>
        <taxon>Agaricomycetes</taxon>
        <taxon>Polyporales</taxon>
        <taxon>Meripilaceae</taxon>
        <taxon>Meripilus</taxon>
    </lineage>
</organism>
<evidence type="ECO:0008006" key="4">
    <source>
        <dbReference type="Google" id="ProtNLM"/>
    </source>
</evidence>
<keyword evidence="3" id="KW-1185">Reference proteome</keyword>
<sequence>MSSQTNDPPPPSQRVISSTKRARCSIASTRKRQNDSDSRVLWDSIMGESLNDDIIRMVLSHLRPGVPSLDSDKGIQWRRQALYNAAQASKSICYSALPVLWSDLTELGVLLDLLHSTFKGPRAPETPPPVTDDSEEPEEGDERDHACHFDGPILPSEWERLTLYASFVHRLEYKRAGITVQVYEQLMNQLDGQPLLPNLREFRLEQHCYIHAELTMFITPCLEVFSLNGGDVMDLESPFDEREDSVKEEHLVLNTLTQRPKKLREVSISRTSMCHTTLALLGNFPYLECLGLDEVMTHSCNYKDLILPSSAFSIPGLKRMTIDFYSGVEERPRASVFCPVLERLECTEGHLGEMIPTLRSLNAPNLRALDCLTRQELHDFHIIFEIIQETFEGSLRVLKYTNPVFYLKRDTPLMPLIRPLTRMSQLTTVHLDLFCEKYALSEDEVHVLAKAWPQLEELYLCNRTRLNQWNGTGLSLTSLQIFALHCPNLHTLHLPIRGDTIQVSALVRPPKPSHTLRVLSLVVPTPRSHQAMDEVRSAARYVSRVFPSLDVPQSLQYKHCHCDYQKSVGRSVVQETRAFISNQT</sequence>
<feature type="region of interest" description="Disordered" evidence="1">
    <location>
        <begin position="120"/>
        <end position="146"/>
    </location>
</feature>
<feature type="region of interest" description="Disordered" evidence="1">
    <location>
        <begin position="1"/>
        <end position="21"/>
    </location>
</feature>
<dbReference type="Gene3D" id="3.80.10.10">
    <property type="entry name" value="Ribonuclease Inhibitor"/>
    <property type="match status" value="1"/>
</dbReference>
<proteinExistence type="predicted"/>
<evidence type="ECO:0000313" key="3">
    <source>
        <dbReference type="Proteomes" id="UP001212997"/>
    </source>
</evidence>
<name>A0AAD5YDH7_9APHY</name>
<dbReference type="InterPro" id="IPR032675">
    <property type="entry name" value="LRR_dom_sf"/>
</dbReference>
<evidence type="ECO:0000313" key="2">
    <source>
        <dbReference type="EMBL" id="KAJ3482660.1"/>
    </source>
</evidence>
<comment type="caution">
    <text evidence="2">The sequence shown here is derived from an EMBL/GenBank/DDBJ whole genome shotgun (WGS) entry which is preliminary data.</text>
</comment>
<evidence type="ECO:0000256" key="1">
    <source>
        <dbReference type="SAM" id="MobiDB-lite"/>
    </source>
</evidence>
<gene>
    <name evidence="2" type="ORF">NLI96_g6837</name>
</gene>
<dbReference type="SUPFAM" id="SSF52047">
    <property type="entry name" value="RNI-like"/>
    <property type="match status" value="1"/>
</dbReference>
<dbReference type="EMBL" id="JANAWD010000263">
    <property type="protein sequence ID" value="KAJ3482660.1"/>
    <property type="molecule type" value="Genomic_DNA"/>
</dbReference>
<dbReference type="Proteomes" id="UP001212997">
    <property type="component" value="Unassembled WGS sequence"/>
</dbReference>
<accession>A0AAD5YDH7</accession>
<dbReference type="AlphaFoldDB" id="A0AAD5YDH7"/>
<feature type="compositionally biased region" description="Acidic residues" evidence="1">
    <location>
        <begin position="132"/>
        <end position="141"/>
    </location>
</feature>
<protein>
    <recommendedName>
        <fullName evidence="4">F-box domain-containing protein</fullName>
    </recommendedName>
</protein>